<organism evidence="4">
    <name type="scientific">Notodromas monacha</name>
    <dbReference type="NCBI Taxonomy" id="399045"/>
    <lineage>
        <taxon>Eukaryota</taxon>
        <taxon>Metazoa</taxon>
        <taxon>Ecdysozoa</taxon>
        <taxon>Arthropoda</taxon>
        <taxon>Crustacea</taxon>
        <taxon>Oligostraca</taxon>
        <taxon>Ostracoda</taxon>
        <taxon>Podocopa</taxon>
        <taxon>Podocopida</taxon>
        <taxon>Cypridocopina</taxon>
        <taxon>Cypridoidea</taxon>
        <taxon>Cyprididae</taxon>
        <taxon>Notodromas</taxon>
    </lineage>
</organism>
<feature type="region of interest" description="Disordered" evidence="1">
    <location>
        <begin position="117"/>
        <end position="218"/>
    </location>
</feature>
<evidence type="ECO:0000256" key="3">
    <source>
        <dbReference type="SAM" id="SignalP"/>
    </source>
</evidence>
<gene>
    <name evidence="4" type="ORF">NMOB1V02_LOCUS2115</name>
</gene>
<evidence type="ECO:0000313" key="4">
    <source>
        <dbReference type="EMBL" id="CAD7274267.1"/>
    </source>
</evidence>
<feature type="chain" id="PRO_5036210038" evidence="3">
    <location>
        <begin position="19"/>
        <end position="291"/>
    </location>
</feature>
<keyword evidence="2" id="KW-1133">Transmembrane helix</keyword>
<evidence type="ECO:0000313" key="5">
    <source>
        <dbReference type="Proteomes" id="UP000678499"/>
    </source>
</evidence>
<dbReference type="EMBL" id="OA882265">
    <property type="protein sequence ID" value="CAD7274267.1"/>
    <property type="molecule type" value="Genomic_DNA"/>
</dbReference>
<keyword evidence="3" id="KW-0732">Signal</keyword>
<proteinExistence type="predicted"/>
<keyword evidence="5" id="KW-1185">Reference proteome</keyword>
<accession>A0A7R9BHX8</accession>
<feature type="compositionally biased region" description="Basic residues" evidence="1">
    <location>
        <begin position="141"/>
        <end position="150"/>
    </location>
</feature>
<protein>
    <submittedName>
        <fullName evidence="4">Uncharacterized protein</fullName>
    </submittedName>
</protein>
<feature type="transmembrane region" description="Helical" evidence="2">
    <location>
        <begin position="230"/>
        <end position="255"/>
    </location>
</feature>
<name>A0A7R9BHX8_9CRUS</name>
<feature type="signal peptide" evidence="3">
    <location>
        <begin position="1"/>
        <end position="18"/>
    </location>
</feature>
<evidence type="ECO:0000256" key="1">
    <source>
        <dbReference type="SAM" id="MobiDB-lite"/>
    </source>
</evidence>
<feature type="compositionally biased region" description="Basic and acidic residues" evidence="1">
    <location>
        <begin position="129"/>
        <end position="140"/>
    </location>
</feature>
<reference evidence="4" key="1">
    <citation type="submission" date="2020-11" db="EMBL/GenBank/DDBJ databases">
        <authorList>
            <person name="Tran Van P."/>
        </authorList>
    </citation>
    <scope>NUCLEOTIDE SEQUENCE</scope>
</reference>
<feature type="compositionally biased region" description="Basic residues" evidence="1">
    <location>
        <begin position="192"/>
        <end position="209"/>
    </location>
</feature>
<dbReference type="AlphaFoldDB" id="A0A7R9BHX8"/>
<keyword evidence="2" id="KW-0472">Membrane</keyword>
<sequence length="291" mass="33693">MLILFLLCWVQMVPRHHHRHPPTPAEVSKFVSPLPLPVQTSEYPEVFQNVYAIRSFRRKELDDPLKLRSALRKPTVQPVIPGLEHPRVTFWSELEVKNIDTGGVRVKCLSGIGAERLQQQRPQVKRHKSDLTPGHKENYLKHSRPQRVRPSKSFSHPSRQDVHHHQQQHLNKLPQHHHWQVPSFKPSSRPDHQHHHHHYLHHHHHHHHQKTEEPSVESVRIRTSKEKRTVMVTVVMVVAFVAFAVGGVLMGIYFAPEIQALWRRDPHVVIPVSLHGDDGGGGGESVARWQS</sequence>
<dbReference type="EMBL" id="CAJPEX010000228">
    <property type="protein sequence ID" value="CAG0914419.1"/>
    <property type="molecule type" value="Genomic_DNA"/>
</dbReference>
<evidence type="ECO:0000256" key="2">
    <source>
        <dbReference type="SAM" id="Phobius"/>
    </source>
</evidence>
<keyword evidence="2" id="KW-0812">Transmembrane</keyword>
<dbReference type="Proteomes" id="UP000678499">
    <property type="component" value="Unassembled WGS sequence"/>
</dbReference>